<dbReference type="SUPFAM" id="SSF48008">
    <property type="entry name" value="GntR ligand-binding domain-like"/>
    <property type="match status" value="1"/>
</dbReference>
<dbReference type="GO" id="GO:0003677">
    <property type="term" value="F:DNA binding"/>
    <property type="evidence" value="ECO:0007669"/>
    <property type="project" value="UniProtKB-KW"/>
</dbReference>
<dbReference type="SMART" id="SM00345">
    <property type="entry name" value="HTH_GNTR"/>
    <property type="match status" value="1"/>
</dbReference>
<gene>
    <name evidence="5" type="ORF">SAMN05216219_2171</name>
</gene>
<proteinExistence type="predicted"/>
<dbReference type="InterPro" id="IPR000524">
    <property type="entry name" value="Tscrpt_reg_HTH_GntR"/>
</dbReference>
<dbReference type="Gene3D" id="1.10.10.10">
    <property type="entry name" value="Winged helix-like DNA-binding domain superfamily/Winged helix DNA-binding domain"/>
    <property type="match status" value="1"/>
</dbReference>
<dbReference type="InterPro" id="IPR036390">
    <property type="entry name" value="WH_DNA-bd_sf"/>
</dbReference>
<dbReference type="SMART" id="SM00895">
    <property type="entry name" value="FCD"/>
    <property type="match status" value="1"/>
</dbReference>
<dbReference type="Gene3D" id="1.20.120.530">
    <property type="entry name" value="GntR ligand-binding domain-like"/>
    <property type="match status" value="1"/>
</dbReference>
<evidence type="ECO:0000256" key="3">
    <source>
        <dbReference type="ARBA" id="ARBA00023163"/>
    </source>
</evidence>
<evidence type="ECO:0000256" key="1">
    <source>
        <dbReference type="ARBA" id="ARBA00023015"/>
    </source>
</evidence>
<dbReference type="SUPFAM" id="SSF46785">
    <property type="entry name" value="Winged helix' DNA-binding domain"/>
    <property type="match status" value="1"/>
</dbReference>
<dbReference type="InterPro" id="IPR008920">
    <property type="entry name" value="TF_FadR/GntR_C"/>
</dbReference>
<feature type="domain" description="HTH gntR-type" evidence="4">
    <location>
        <begin position="23"/>
        <end position="90"/>
    </location>
</feature>
<dbReference type="GO" id="GO:0003700">
    <property type="term" value="F:DNA-binding transcription factor activity"/>
    <property type="evidence" value="ECO:0007669"/>
    <property type="project" value="InterPro"/>
</dbReference>
<dbReference type="Proteomes" id="UP000198867">
    <property type="component" value="Unassembled WGS sequence"/>
</dbReference>
<evidence type="ECO:0000313" key="5">
    <source>
        <dbReference type="EMBL" id="SFN81273.1"/>
    </source>
</evidence>
<protein>
    <submittedName>
        <fullName evidence="5">DNA-binding transcriptional regulator, GntR family</fullName>
    </submittedName>
</protein>
<sequence>MGWLPMKWRDMTTRAIGKIEQSESLRGRIGESLSAAIISGELSPGSLVSVPTLAAQFEVSATPVREAMLDLAQRGFVEPVRNKGFRVTTVSLEELRDIIEVRQLLEAPAMRSLVGELSADDLAFWREQATTIAGHAERGELTSFIESDRNFHLGLIGLHGNSRLVAMVSELRSQTRMVNLAAMRESPELAQSAREHHEMLDLLESGNGAELEELTVRHLSHVVAWWGTPKSSD</sequence>
<evidence type="ECO:0000256" key="2">
    <source>
        <dbReference type="ARBA" id="ARBA00023125"/>
    </source>
</evidence>
<name>A0A1I5C2M5_9MICO</name>
<evidence type="ECO:0000259" key="4">
    <source>
        <dbReference type="PROSITE" id="PS50949"/>
    </source>
</evidence>
<dbReference type="PROSITE" id="PS50949">
    <property type="entry name" value="HTH_GNTR"/>
    <property type="match status" value="1"/>
</dbReference>
<dbReference type="CDD" id="cd07377">
    <property type="entry name" value="WHTH_GntR"/>
    <property type="match status" value="1"/>
</dbReference>
<dbReference type="AlphaFoldDB" id="A0A1I5C2M5"/>
<keyword evidence="3" id="KW-0804">Transcription</keyword>
<keyword evidence="6" id="KW-1185">Reference proteome</keyword>
<dbReference type="STRING" id="995034.SAMN05216219_2171"/>
<dbReference type="InterPro" id="IPR011711">
    <property type="entry name" value="GntR_C"/>
</dbReference>
<accession>A0A1I5C2M5</accession>
<dbReference type="InterPro" id="IPR036388">
    <property type="entry name" value="WH-like_DNA-bd_sf"/>
</dbReference>
<keyword evidence="2 5" id="KW-0238">DNA-binding</keyword>
<reference evidence="6" key="1">
    <citation type="submission" date="2016-10" db="EMBL/GenBank/DDBJ databases">
        <authorList>
            <person name="Varghese N."/>
            <person name="Submissions S."/>
        </authorList>
    </citation>
    <scope>NUCLEOTIDE SEQUENCE [LARGE SCALE GENOMIC DNA]</scope>
    <source>
        <strain evidence="6">CGMCC 1.11101</strain>
    </source>
</reference>
<dbReference type="EMBL" id="FOVM01000006">
    <property type="protein sequence ID" value="SFN81273.1"/>
    <property type="molecule type" value="Genomic_DNA"/>
</dbReference>
<dbReference type="Pfam" id="PF00392">
    <property type="entry name" value="GntR"/>
    <property type="match status" value="1"/>
</dbReference>
<evidence type="ECO:0000313" key="6">
    <source>
        <dbReference type="Proteomes" id="UP000198867"/>
    </source>
</evidence>
<organism evidence="5 6">
    <name type="scientific">Mycetocola miduiensis</name>
    <dbReference type="NCBI Taxonomy" id="995034"/>
    <lineage>
        <taxon>Bacteria</taxon>
        <taxon>Bacillati</taxon>
        <taxon>Actinomycetota</taxon>
        <taxon>Actinomycetes</taxon>
        <taxon>Micrococcales</taxon>
        <taxon>Microbacteriaceae</taxon>
        <taxon>Mycetocola</taxon>
    </lineage>
</organism>
<dbReference type="Pfam" id="PF07729">
    <property type="entry name" value="FCD"/>
    <property type="match status" value="1"/>
</dbReference>
<keyword evidence="1" id="KW-0805">Transcription regulation</keyword>
<dbReference type="PANTHER" id="PTHR43537">
    <property type="entry name" value="TRANSCRIPTIONAL REGULATOR, GNTR FAMILY"/>
    <property type="match status" value="1"/>
</dbReference>
<dbReference type="PANTHER" id="PTHR43537:SF45">
    <property type="entry name" value="GNTR FAMILY REGULATORY PROTEIN"/>
    <property type="match status" value="1"/>
</dbReference>